<dbReference type="GO" id="GO:0006506">
    <property type="term" value="P:GPI anchor biosynthetic process"/>
    <property type="evidence" value="ECO:0007669"/>
    <property type="project" value="UniProtKB-UniPathway"/>
</dbReference>
<dbReference type="eggNOG" id="KOG3893">
    <property type="taxonomic scope" value="Eukaryota"/>
</dbReference>
<protein>
    <recommendedName>
        <fullName evidence="10">Bifunctional lycopene cyclase/phytoene synthase</fullName>
        <ecNumber evidence="8">5.5.1.19</ecNumber>
    </recommendedName>
    <alternativeName>
        <fullName evidence="9">GPI mannosyltransferase 1</fullName>
    </alternativeName>
    <alternativeName>
        <fullName evidence="25">GPI mannosyltransferase I</fullName>
    </alternativeName>
    <alternativeName>
        <fullName evidence="24">Glycosylphosphatidylinositol-anchor biosynthesis protein 14</fullName>
    </alternativeName>
</protein>
<reference evidence="27 28" key="1">
    <citation type="journal article" date="2013" name="MBio">
        <title>Genome sequencing of the plant pathogen Taphrina deformans, the causal agent of peach leaf curl.</title>
        <authorList>
            <person name="Cisse O.H."/>
            <person name="Almeida J.M.G.C.F."/>
            <person name="Fonseca A."/>
            <person name="Kumar A.A."/>
            <person name="Salojaervi J."/>
            <person name="Overmyer K."/>
            <person name="Hauser P.M."/>
            <person name="Pagni M."/>
        </authorList>
    </citation>
    <scope>NUCLEOTIDE SEQUENCE [LARGE SCALE GENOMIC DNA]</scope>
    <source>
        <strain evidence="28">PYCC 5710 / ATCC 11124 / CBS 356.35 / IMI 108563 / JCM 9778 / NBRC 8474</strain>
    </source>
</reference>
<dbReference type="InterPro" id="IPR002060">
    <property type="entry name" value="Squ/phyt_synthse"/>
</dbReference>
<comment type="pathway">
    <text evidence="3">Carotenoid biosynthesis; beta-carotene biosynthesis.</text>
</comment>
<dbReference type="GO" id="GO:0016117">
    <property type="term" value="P:carotenoid biosynthetic process"/>
    <property type="evidence" value="ECO:0007669"/>
    <property type="project" value="UniProtKB-KW"/>
</dbReference>
<comment type="pathway">
    <text evidence="2">Glycolipid biosynthesis; glycosylphosphatidylinositol-anchor biosynthesis.</text>
</comment>
<gene>
    <name evidence="27" type="ORF">TAPDE_005571</name>
</gene>
<comment type="caution">
    <text evidence="27">The sequence shown here is derived from an EMBL/GenBank/DDBJ whole genome shotgun (WGS) entry which is preliminary data.</text>
</comment>
<evidence type="ECO:0000256" key="1">
    <source>
        <dbReference type="ARBA" id="ARBA00004477"/>
    </source>
</evidence>
<evidence type="ECO:0000256" key="4">
    <source>
        <dbReference type="ARBA" id="ARBA00005172"/>
    </source>
</evidence>
<evidence type="ECO:0000256" key="19">
    <source>
        <dbReference type="ARBA" id="ARBA00023235"/>
    </source>
</evidence>
<keyword evidence="28" id="KW-1185">Reference proteome</keyword>
<comment type="similarity">
    <text evidence="5">In the N-terminal section; belongs to the lycopene beta-cyclase family.</text>
</comment>
<dbReference type="PANTHER" id="PTHR12886:SF0">
    <property type="entry name" value="GPI MANNOSYLTRANSFERASE 1"/>
    <property type="match status" value="1"/>
</dbReference>
<dbReference type="SFLD" id="SFLDS00005">
    <property type="entry name" value="Isoprenoid_Synthase_Type_I"/>
    <property type="match status" value="1"/>
</dbReference>
<dbReference type="PANTHER" id="PTHR12886">
    <property type="entry name" value="PIG-M MANNOSYLTRANSFERASE"/>
    <property type="match status" value="1"/>
</dbReference>
<dbReference type="UniPathway" id="UPA00196"/>
<evidence type="ECO:0000256" key="17">
    <source>
        <dbReference type="ARBA" id="ARBA00022989"/>
    </source>
</evidence>
<feature type="transmembrane region" description="Helical" evidence="26">
    <location>
        <begin position="12"/>
        <end position="32"/>
    </location>
</feature>
<evidence type="ECO:0000256" key="18">
    <source>
        <dbReference type="ARBA" id="ARBA00023136"/>
    </source>
</evidence>
<comment type="function">
    <text evidence="21">Mannosyltransferase involved in glycosylphosphatidylinositol-anchor biosynthesis. Transfers the first alpha-1,4-mannose to GlcN-acyl-PI during GPI precursor assembly. Required for cell wall integrity.</text>
</comment>
<keyword evidence="15" id="KW-0125">Carotenoid biosynthesis</keyword>
<dbReference type="GO" id="GO:0016872">
    <property type="term" value="F:intramolecular lyase activity"/>
    <property type="evidence" value="ECO:0007669"/>
    <property type="project" value="InterPro"/>
</dbReference>
<evidence type="ECO:0000256" key="6">
    <source>
        <dbReference type="ARBA" id="ARBA00008406"/>
    </source>
</evidence>
<dbReference type="GO" id="GO:0004376">
    <property type="term" value="F:GPI mannosyltransferase activity"/>
    <property type="evidence" value="ECO:0007669"/>
    <property type="project" value="InterPro"/>
</dbReference>
<dbReference type="Gene3D" id="1.10.600.10">
    <property type="entry name" value="Farnesyl Diphosphate Synthase"/>
    <property type="match status" value="1"/>
</dbReference>
<dbReference type="AlphaFoldDB" id="R4XGH3"/>
<evidence type="ECO:0000256" key="7">
    <source>
        <dbReference type="ARBA" id="ARBA00011071"/>
    </source>
</evidence>
<evidence type="ECO:0000256" key="16">
    <source>
        <dbReference type="ARBA" id="ARBA00022824"/>
    </source>
</evidence>
<feature type="transmembrane region" description="Helical" evidence="26">
    <location>
        <begin position="693"/>
        <end position="715"/>
    </location>
</feature>
<feature type="transmembrane region" description="Helical" evidence="26">
    <location>
        <begin position="792"/>
        <end position="811"/>
    </location>
</feature>
<keyword evidence="14 26" id="KW-0812">Transmembrane</keyword>
<evidence type="ECO:0000256" key="11">
    <source>
        <dbReference type="ARBA" id="ARBA00022502"/>
    </source>
</evidence>
<dbReference type="InterPro" id="IPR007704">
    <property type="entry name" value="PIG-M"/>
</dbReference>
<sequence length="816" mass="92689">MSWNDLKSFYMRAIILWTLPVLIFLFTITGITNKFIYSRVAPTVFAIILPTLYLCIIDSIAIRAGTWHINEKTSLELFVWSGLPIEEAIFFLVTNTMVVLGCSAFDLAFSIIHTFNQTDDFSFASLCYALLQDNDEQVVEDLVECVRVLRQGSSSFYTSSFFFKETIRRDLVVLYAFCRYTDDVTDNVDIQVSVRSARIEKLAEFVMANFLPRANLRMLRFLSHKVPREPLIELLEGYAWDLNLDTAHERRIRFEEDLVEYARHVASSVAELCVYVVDPAPQPAVLCSAREMGVVLQLTNVARDILTDAVKARTYVPEAWFGTGERDALLKAGRLTPERLEHDTTIRALKPEQHALRLLTMADTMHKRSAAAIAELPEESQIGIRIATDGYYAIGKRLAEICKLGQYPMRARLPTHQKVFLSLRHLYTMRNSEILLLGGCILRLILLFYGHWQDSLGTQVKYTDIDYRVFTDAARFMQAGGSPYDRATYRYTPLLAWLLIPNQYFASWGKVLFAGGDILAGWLMILLLRARHQRIEWSAAWLLNPMVAVISTRGNCEGLLGALAIALLYAIEKDQITLAGLVLGTAVHFKIYPIIYAPSIVLALNGAEDPQFSWTLASITGFFNRQRLVVAIVSFSAFSVLSALMFHFYGMEFVQHTFLYHISRSDHRHNFSPYHLFLYFKSSAGPEAQGSTIAALLAFLPQMLLSMVILPLFLARKSLTTCFFAQTFAFVAFNKVVTSQYFMWYLVFLPLYLPTSPLLSFSGLAALILWIAGQGLWLYYAYGFEILGNNTFNQMWIATLLFFAVNMYILGKVVNI</sequence>
<keyword evidence="19" id="KW-0413">Isomerase</keyword>
<evidence type="ECO:0000256" key="13">
    <source>
        <dbReference type="ARBA" id="ARBA00022679"/>
    </source>
</evidence>
<feature type="transmembrane region" description="Helical" evidence="26">
    <location>
        <begin position="628"/>
        <end position="649"/>
    </location>
</feature>
<keyword evidence="13" id="KW-0808">Transferase</keyword>
<dbReference type="GO" id="GO:0005789">
    <property type="term" value="C:endoplasmic reticulum membrane"/>
    <property type="evidence" value="ECO:0007669"/>
    <property type="project" value="UniProtKB-SubCell"/>
</dbReference>
<comment type="similarity">
    <text evidence="7">Belongs to the PIGM family.</text>
</comment>
<dbReference type="Pfam" id="PF05007">
    <property type="entry name" value="Mannosyl_trans"/>
    <property type="match status" value="1"/>
</dbReference>
<dbReference type="Proteomes" id="UP000013776">
    <property type="component" value="Unassembled WGS sequence"/>
</dbReference>
<comment type="subcellular location">
    <subcellularLocation>
        <location evidence="1">Endoplasmic reticulum membrane</location>
        <topology evidence="1">Multi-pass membrane protein</topology>
    </subcellularLocation>
</comment>
<accession>R4XGH3</accession>
<evidence type="ECO:0000313" key="28">
    <source>
        <dbReference type="Proteomes" id="UP000013776"/>
    </source>
</evidence>
<evidence type="ECO:0000256" key="25">
    <source>
        <dbReference type="ARBA" id="ARBA00032997"/>
    </source>
</evidence>
<evidence type="ECO:0000256" key="15">
    <source>
        <dbReference type="ARBA" id="ARBA00022746"/>
    </source>
</evidence>
<evidence type="ECO:0000256" key="3">
    <source>
        <dbReference type="ARBA" id="ARBA00005089"/>
    </source>
</evidence>
<comment type="catalytic activity">
    <reaction evidence="23">
        <text>all-trans-lycopene = gamma-carotene</text>
        <dbReference type="Rhea" id="RHEA:32219"/>
        <dbReference type="ChEBI" id="CHEBI:15948"/>
        <dbReference type="ChEBI" id="CHEBI:27740"/>
        <dbReference type="EC" id="5.5.1.19"/>
    </reaction>
</comment>
<feature type="transmembrane region" description="Helical" evidence="26">
    <location>
        <begin position="44"/>
        <end position="69"/>
    </location>
</feature>
<evidence type="ECO:0000256" key="10">
    <source>
        <dbReference type="ARBA" id="ARBA00018909"/>
    </source>
</evidence>
<feature type="transmembrane region" description="Helical" evidence="26">
    <location>
        <begin position="505"/>
        <end position="528"/>
    </location>
</feature>
<organism evidence="27 28">
    <name type="scientific">Taphrina deformans (strain PYCC 5710 / ATCC 11124 / CBS 356.35 / IMI 108563 / JCM 9778 / NBRC 8474)</name>
    <name type="common">Peach leaf curl fungus</name>
    <name type="synonym">Lalaria deformans</name>
    <dbReference type="NCBI Taxonomy" id="1097556"/>
    <lineage>
        <taxon>Eukaryota</taxon>
        <taxon>Fungi</taxon>
        <taxon>Dikarya</taxon>
        <taxon>Ascomycota</taxon>
        <taxon>Taphrinomycotina</taxon>
        <taxon>Taphrinomycetes</taxon>
        <taxon>Taphrinales</taxon>
        <taxon>Taphrinaceae</taxon>
        <taxon>Taphrina</taxon>
    </lineage>
</organism>
<dbReference type="InterPro" id="IPR008949">
    <property type="entry name" value="Isoprenoid_synthase_dom_sf"/>
</dbReference>
<comment type="catalytic activity">
    <reaction evidence="22">
        <text>gamma-carotene = all-trans-beta-carotene</text>
        <dbReference type="Rhea" id="RHEA:32239"/>
        <dbReference type="ChEBI" id="CHEBI:17579"/>
        <dbReference type="ChEBI" id="CHEBI:27740"/>
        <dbReference type="EC" id="5.5.1.19"/>
    </reaction>
</comment>
<dbReference type="GO" id="GO:0004311">
    <property type="term" value="F:geranylgeranyl diphosphate synthase activity"/>
    <property type="evidence" value="ECO:0007669"/>
    <property type="project" value="InterPro"/>
</dbReference>
<keyword evidence="16" id="KW-0256">Endoplasmic reticulum</keyword>
<evidence type="ECO:0000256" key="14">
    <source>
        <dbReference type="ARBA" id="ARBA00022692"/>
    </source>
</evidence>
<evidence type="ECO:0000256" key="23">
    <source>
        <dbReference type="ARBA" id="ARBA00029335"/>
    </source>
</evidence>
<evidence type="ECO:0000256" key="22">
    <source>
        <dbReference type="ARBA" id="ARBA00029313"/>
    </source>
</evidence>
<dbReference type="EMBL" id="CAHR02000378">
    <property type="protein sequence ID" value="CCG84997.1"/>
    <property type="molecule type" value="Genomic_DNA"/>
</dbReference>
<feature type="transmembrane region" description="Helical" evidence="26">
    <location>
        <begin position="89"/>
        <end position="112"/>
    </location>
</feature>
<dbReference type="OrthoDB" id="1741594at2759"/>
<keyword evidence="12" id="KW-0328">Glycosyltransferase</keyword>
<dbReference type="UniPathway" id="UPA00802"/>
<evidence type="ECO:0000256" key="9">
    <source>
        <dbReference type="ARBA" id="ARBA00013797"/>
    </source>
</evidence>
<dbReference type="EC" id="5.5.1.19" evidence="8"/>
<feature type="transmembrane region" description="Helical" evidence="26">
    <location>
        <begin position="591"/>
        <end position="607"/>
    </location>
</feature>
<proteinExistence type="inferred from homology"/>
<evidence type="ECO:0000256" key="8">
    <source>
        <dbReference type="ARBA" id="ARBA00012242"/>
    </source>
</evidence>
<comment type="similarity">
    <text evidence="6">In the C-terminal section; belongs to the phytoene/squalene synthase family.</text>
</comment>
<evidence type="ECO:0000256" key="24">
    <source>
        <dbReference type="ARBA" id="ARBA00030167"/>
    </source>
</evidence>
<name>R4XGH3_TAPDE</name>
<dbReference type="InterPro" id="IPR017825">
    <property type="entry name" value="Lycopene_cyclase_dom"/>
</dbReference>
<dbReference type="STRING" id="1097556.R4XGH3"/>
<evidence type="ECO:0000313" key="27">
    <source>
        <dbReference type="EMBL" id="CCG84997.1"/>
    </source>
</evidence>
<dbReference type="NCBIfam" id="TIGR03462">
    <property type="entry name" value="CarR_dom_SF"/>
    <property type="match status" value="1"/>
</dbReference>
<dbReference type="GO" id="GO:1990529">
    <property type="term" value="C:glycosylphosphatidylinositol-mannosyltransferase I complex"/>
    <property type="evidence" value="ECO:0007669"/>
    <property type="project" value="TreeGrafter"/>
</dbReference>
<comment type="pathway">
    <text evidence="4">Carotenoid biosynthesis; phytoene biosynthesis; all-trans-phytoene from geranylgeranyl diphosphate: step 1/1.</text>
</comment>
<dbReference type="GO" id="GO:0051751">
    <property type="term" value="F:alpha-1,4-mannosyltransferase activity"/>
    <property type="evidence" value="ECO:0007669"/>
    <property type="project" value="InterPro"/>
</dbReference>
<dbReference type="SUPFAM" id="SSF48576">
    <property type="entry name" value="Terpenoid synthases"/>
    <property type="match status" value="1"/>
</dbReference>
<keyword evidence="20" id="KW-0511">Multifunctional enzyme</keyword>
<evidence type="ECO:0000256" key="26">
    <source>
        <dbReference type="SAM" id="Phobius"/>
    </source>
</evidence>
<feature type="transmembrane region" description="Helical" evidence="26">
    <location>
        <begin position="434"/>
        <end position="452"/>
    </location>
</feature>
<evidence type="ECO:0000256" key="2">
    <source>
        <dbReference type="ARBA" id="ARBA00004687"/>
    </source>
</evidence>
<dbReference type="SFLD" id="SFLDG01018">
    <property type="entry name" value="Squalene/Phytoene_Synthase_Lik"/>
    <property type="match status" value="1"/>
</dbReference>
<evidence type="ECO:0000256" key="20">
    <source>
        <dbReference type="ARBA" id="ARBA00023268"/>
    </source>
</evidence>
<evidence type="ECO:0000256" key="12">
    <source>
        <dbReference type="ARBA" id="ARBA00022676"/>
    </source>
</evidence>
<evidence type="ECO:0000256" key="21">
    <source>
        <dbReference type="ARBA" id="ARBA00025399"/>
    </source>
</evidence>
<feature type="transmembrane region" description="Helical" evidence="26">
    <location>
        <begin position="759"/>
        <end position="780"/>
    </location>
</feature>
<keyword evidence="18 26" id="KW-0472">Membrane</keyword>
<feature type="transmembrane region" description="Helical" evidence="26">
    <location>
        <begin position="727"/>
        <end position="747"/>
    </location>
</feature>
<evidence type="ECO:0000256" key="5">
    <source>
        <dbReference type="ARBA" id="ARBA00008247"/>
    </source>
</evidence>
<dbReference type="GO" id="GO:0045436">
    <property type="term" value="F:lycopene beta cyclase activity"/>
    <property type="evidence" value="ECO:0007669"/>
    <property type="project" value="UniProtKB-ARBA"/>
</dbReference>
<dbReference type="SFLD" id="SFLDG01212">
    <property type="entry name" value="Phytoene_synthase_like"/>
    <property type="match status" value="1"/>
</dbReference>
<keyword evidence="11" id="KW-0337">GPI-anchor biosynthesis</keyword>
<feature type="transmembrane region" description="Helical" evidence="26">
    <location>
        <begin position="540"/>
        <end position="571"/>
    </location>
</feature>
<dbReference type="Pfam" id="PF00494">
    <property type="entry name" value="SQS_PSY"/>
    <property type="match status" value="1"/>
</dbReference>
<keyword evidence="17 26" id="KW-1133">Transmembrane helix</keyword>
<dbReference type="VEuPathDB" id="FungiDB:TAPDE_005571"/>
<dbReference type="InterPro" id="IPR044843">
    <property type="entry name" value="Trans_IPPS_bact-type"/>
</dbReference>
<dbReference type="UniPathway" id="UPA00799">
    <property type="reaction ID" value="UER00773"/>
</dbReference>